<dbReference type="InterPro" id="IPR002035">
    <property type="entry name" value="VWF_A"/>
</dbReference>
<dbReference type="SMART" id="SM00327">
    <property type="entry name" value="VWA"/>
    <property type="match status" value="1"/>
</dbReference>
<proteinExistence type="predicted"/>
<organism evidence="2 3">
    <name type="scientific">Cymbomonas tetramitiformis</name>
    <dbReference type="NCBI Taxonomy" id="36881"/>
    <lineage>
        <taxon>Eukaryota</taxon>
        <taxon>Viridiplantae</taxon>
        <taxon>Chlorophyta</taxon>
        <taxon>Pyramimonadophyceae</taxon>
        <taxon>Pyramimonadales</taxon>
        <taxon>Pyramimonadaceae</taxon>
        <taxon>Cymbomonas</taxon>
    </lineage>
</organism>
<accession>A0AAE0FVV8</accession>
<dbReference type="InterPro" id="IPR051266">
    <property type="entry name" value="CLCR"/>
</dbReference>
<dbReference type="PANTHER" id="PTHR10579:SF43">
    <property type="entry name" value="ZINC FINGER (C3HC4-TYPE RING FINGER) FAMILY PROTEIN"/>
    <property type="match status" value="1"/>
</dbReference>
<comment type="caution">
    <text evidence="2">The sequence shown here is derived from an EMBL/GenBank/DDBJ whole genome shotgun (WGS) entry which is preliminary data.</text>
</comment>
<dbReference type="PANTHER" id="PTHR10579">
    <property type="entry name" value="CALCIUM-ACTIVATED CHLORIDE CHANNEL REGULATOR"/>
    <property type="match status" value="1"/>
</dbReference>
<dbReference type="Proteomes" id="UP001190700">
    <property type="component" value="Unassembled WGS sequence"/>
</dbReference>
<dbReference type="Pfam" id="PF00092">
    <property type="entry name" value="VWA"/>
    <property type="match status" value="1"/>
</dbReference>
<dbReference type="EMBL" id="LGRX02012802">
    <property type="protein sequence ID" value="KAK3266830.1"/>
    <property type="molecule type" value="Genomic_DNA"/>
</dbReference>
<evidence type="ECO:0000313" key="3">
    <source>
        <dbReference type="Proteomes" id="UP001190700"/>
    </source>
</evidence>
<dbReference type="PROSITE" id="PS50234">
    <property type="entry name" value="VWFA"/>
    <property type="match status" value="1"/>
</dbReference>
<name>A0AAE0FVV8_9CHLO</name>
<evidence type="ECO:0000259" key="1">
    <source>
        <dbReference type="PROSITE" id="PS50234"/>
    </source>
</evidence>
<evidence type="ECO:0000313" key="2">
    <source>
        <dbReference type="EMBL" id="KAK3266830.1"/>
    </source>
</evidence>
<dbReference type="Gene3D" id="3.40.50.410">
    <property type="entry name" value="von Willebrand factor, type A domain"/>
    <property type="match status" value="1"/>
</dbReference>
<gene>
    <name evidence="2" type="ORF">CYMTET_24576</name>
</gene>
<feature type="domain" description="VWFA" evidence="1">
    <location>
        <begin position="68"/>
        <end position="262"/>
    </location>
</feature>
<dbReference type="AlphaFoldDB" id="A0AAE0FVV8"/>
<protein>
    <recommendedName>
        <fullName evidence="1">VWFA domain-containing protein</fullName>
    </recommendedName>
</protein>
<dbReference type="SUPFAM" id="SSF53300">
    <property type="entry name" value="vWA-like"/>
    <property type="match status" value="1"/>
</dbReference>
<dbReference type="InterPro" id="IPR036465">
    <property type="entry name" value="vWFA_dom_sf"/>
</dbReference>
<reference evidence="2 3" key="1">
    <citation type="journal article" date="2015" name="Genome Biol. Evol.">
        <title>Comparative Genomics of a Bacterivorous Green Alga Reveals Evolutionary Causalities and Consequences of Phago-Mixotrophic Mode of Nutrition.</title>
        <authorList>
            <person name="Burns J.A."/>
            <person name="Paasch A."/>
            <person name="Narechania A."/>
            <person name="Kim E."/>
        </authorList>
    </citation>
    <scope>NUCLEOTIDE SEQUENCE [LARGE SCALE GENOMIC DNA]</scope>
    <source>
        <strain evidence="2 3">PLY_AMNH</strain>
    </source>
</reference>
<sequence length="499" mass="54222">MGKGSFSSGDIENPADLNPNFEVKPLVDGVALSTAMEFSSVGVDSTEMFSLVSLKAPELTLQDRAPLYLSCVADKSGSMAGEKLKNMKKTLQFVCRQLQTNDKFGLVTYDEYVTEDIPLCAVDQDDCNLKVEAISAGSTTNLSGGLLKGLEQHGRREGLLGNLAHAFGTVCGGSSSPGSGAVRAVVLFTDGMANKGITDSAALVKRVDRVVKQLPEQCSVFTFGFGSDHNELLLSSLSEVGSGRYFFIENESKMAESFAGALGGLLSVAAQNVSVKIRATEGAVISKVHTKYVTEQLSDGSYKISLGDLYSEENRDIVLELQLPKHTVNPNKQPDSLTTSSIRPFEVEISYFDVPLDTRVKRKAESAISVTRQAAGHSQERQECNVAVRQHRQRMKAAQAMEEAMEYADRGDFETSAGVLLTRCRSLELEGDDVQDLSRELKDDILDSINTLQSGHEYKRVGQKKLLSCTKEHHTQRSTVGAQYDNAIHRSLKSAATLL</sequence>
<keyword evidence="3" id="KW-1185">Reference proteome</keyword>